<organism evidence="2 3">
    <name type="scientific">Limibacillus halophilus</name>
    <dbReference type="NCBI Taxonomy" id="1579333"/>
    <lineage>
        <taxon>Bacteria</taxon>
        <taxon>Pseudomonadati</taxon>
        <taxon>Pseudomonadota</taxon>
        <taxon>Alphaproteobacteria</taxon>
        <taxon>Rhodospirillales</taxon>
        <taxon>Rhodovibrionaceae</taxon>
        <taxon>Limibacillus</taxon>
    </lineage>
</organism>
<accession>A0A839ST35</accession>
<evidence type="ECO:0000259" key="1">
    <source>
        <dbReference type="Pfam" id="PF06568"/>
    </source>
</evidence>
<evidence type="ECO:0000313" key="2">
    <source>
        <dbReference type="EMBL" id="MBB3065149.1"/>
    </source>
</evidence>
<name>A0A839ST35_9PROT</name>
<sequence length="84" mass="9721">MTSMDQRAVCMTCSDVERLTSVGRESAGKRIASLLTATWDKLLLWQYRAQERHNLAQLDERMMKDMGISAADIERELSKPFWKN</sequence>
<dbReference type="AlphaFoldDB" id="A0A839ST35"/>
<gene>
    <name evidence="2" type="ORF">FHR98_001428</name>
</gene>
<keyword evidence="3" id="KW-1185">Reference proteome</keyword>
<dbReference type="Proteomes" id="UP000581135">
    <property type="component" value="Unassembled WGS sequence"/>
</dbReference>
<reference evidence="2 3" key="1">
    <citation type="submission" date="2020-08" db="EMBL/GenBank/DDBJ databases">
        <title>Genomic Encyclopedia of Type Strains, Phase III (KMG-III): the genomes of soil and plant-associated and newly described type strains.</title>
        <authorList>
            <person name="Whitman W."/>
        </authorList>
    </citation>
    <scope>NUCLEOTIDE SEQUENCE [LARGE SCALE GENOMIC DNA]</scope>
    <source>
        <strain evidence="2 3">CECT 8803</strain>
    </source>
</reference>
<protein>
    <submittedName>
        <fullName evidence="2">Uncharacterized protein YjiS (DUF1127 family)</fullName>
    </submittedName>
</protein>
<dbReference type="InterPro" id="IPR009506">
    <property type="entry name" value="YjiS-like"/>
</dbReference>
<feature type="domain" description="YjiS-like" evidence="1">
    <location>
        <begin position="39"/>
        <end position="74"/>
    </location>
</feature>
<evidence type="ECO:0000313" key="3">
    <source>
        <dbReference type="Proteomes" id="UP000581135"/>
    </source>
</evidence>
<proteinExistence type="predicted"/>
<dbReference type="EMBL" id="JACHXA010000003">
    <property type="protein sequence ID" value="MBB3065149.1"/>
    <property type="molecule type" value="Genomic_DNA"/>
</dbReference>
<dbReference type="RefSeq" id="WP_221205770.1">
    <property type="nucleotide sequence ID" value="NZ_JACHXA010000003.1"/>
</dbReference>
<comment type="caution">
    <text evidence="2">The sequence shown here is derived from an EMBL/GenBank/DDBJ whole genome shotgun (WGS) entry which is preliminary data.</text>
</comment>
<dbReference type="Pfam" id="PF06568">
    <property type="entry name" value="YjiS-like"/>
    <property type="match status" value="1"/>
</dbReference>